<proteinExistence type="predicted"/>
<dbReference type="EMBL" id="ML208651">
    <property type="protein sequence ID" value="TFK61541.1"/>
    <property type="molecule type" value="Genomic_DNA"/>
</dbReference>
<organism evidence="1 2">
    <name type="scientific">Pluteus cervinus</name>
    <dbReference type="NCBI Taxonomy" id="181527"/>
    <lineage>
        <taxon>Eukaryota</taxon>
        <taxon>Fungi</taxon>
        <taxon>Dikarya</taxon>
        <taxon>Basidiomycota</taxon>
        <taxon>Agaricomycotina</taxon>
        <taxon>Agaricomycetes</taxon>
        <taxon>Agaricomycetidae</taxon>
        <taxon>Agaricales</taxon>
        <taxon>Pluteineae</taxon>
        <taxon>Pluteaceae</taxon>
        <taxon>Pluteus</taxon>
    </lineage>
</organism>
<keyword evidence="2" id="KW-1185">Reference proteome</keyword>
<dbReference type="Proteomes" id="UP000308600">
    <property type="component" value="Unassembled WGS sequence"/>
</dbReference>
<accession>A0ACD3A7M0</accession>
<reference evidence="1 2" key="1">
    <citation type="journal article" date="2019" name="Nat. Ecol. Evol.">
        <title>Megaphylogeny resolves global patterns of mushroom evolution.</title>
        <authorList>
            <person name="Varga T."/>
            <person name="Krizsan K."/>
            <person name="Foldi C."/>
            <person name="Dima B."/>
            <person name="Sanchez-Garcia M."/>
            <person name="Sanchez-Ramirez S."/>
            <person name="Szollosi G.J."/>
            <person name="Szarkandi J.G."/>
            <person name="Papp V."/>
            <person name="Albert L."/>
            <person name="Andreopoulos W."/>
            <person name="Angelini C."/>
            <person name="Antonin V."/>
            <person name="Barry K.W."/>
            <person name="Bougher N.L."/>
            <person name="Buchanan P."/>
            <person name="Buyck B."/>
            <person name="Bense V."/>
            <person name="Catcheside P."/>
            <person name="Chovatia M."/>
            <person name="Cooper J."/>
            <person name="Damon W."/>
            <person name="Desjardin D."/>
            <person name="Finy P."/>
            <person name="Geml J."/>
            <person name="Haridas S."/>
            <person name="Hughes K."/>
            <person name="Justo A."/>
            <person name="Karasinski D."/>
            <person name="Kautmanova I."/>
            <person name="Kiss B."/>
            <person name="Kocsube S."/>
            <person name="Kotiranta H."/>
            <person name="LaButti K.M."/>
            <person name="Lechner B.E."/>
            <person name="Liimatainen K."/>
            <person name="Lipzen A."/>
            <person name="Lukacs Z."/>
            <person name="Mihaltcheva S."/>
            <person name="Morgado L.N."/>
            <person name="Niskanen T."/>
            <person name="Noordeloos M.E."/>
            <person name="Ohm R.A."/>
            <person name="Ortiz-Santana B."/>
            <person name="Ovrebo C."/>
            <person name="Racz N."/>
            <person name="Riley R."/>
            <person name="Savchenko A."/>
            <person name="Shiryaev A."/>
            <person name="Soop K."/>
            <person name="Spirin V."/>
            <person name="Szebenyi C."/>
            <person name="Tomsovsky M."/>
            <person name="Tulloss R.E."/>
            <person name="Uehling J."/>
            <person name="Grigoriev I.V."/>
            <person name="Vagvolgyi C."/>
            <person name="Papp T."/>
            <person name="Martin F.M."/>
            <person name="Miettinen O."/>
            <person name="Hibbett D.S."/>
            <person name="Nagy L.G."/>
        </authorList>
    </citation>
    <scope>NUCLEOTIDE SEQUENCE [LARGE SCALE GENOMIC DNA]</scope>
    <source>
        <strain evidence="1 2">NL-1719</strain>
    </source>
</reference>
<gene>
    <name evidence="1" type="ORF">BDN72DRAFT_863531</name>
</gene>
<evidence type="ECO:0000313" key="2">
    <source>
        <dbReference type="Proteomes" id="UP000308600"/>
    </source>
</evidence>
<protein>
    <submittedName>
        <fullName evidence="1">Uncharacterized protein</fullName>
    </submittedName>
</protein>
<sequence>MFPSDTTAYPAHPRLDQIVQSPGHPHNTNILLLYAPFLNLIPRQGTYLPNNLCSMGLFNTTPEVFPAAHFPTQGWVQCDPLYPSEDYNAPHQQANSAQDKQPGPTSESSIYNQDPYDPVYAAWSPLEEQPGSTFSHAEEVPPVSWQVGNPATIPDYHPIWQSGSRASTEAAVQHLPGFDHDRFDEAGISLAVNVEAPPQLYRHSHRASSSSLWDCSEMVPDIEMNTTVQEQCRSSTPSLTSIPAVVSEVPEATSPRPTCRLSEQQISTPQHEKTEEAQDCSLLFLPTTKDSLWWASSRWSNLPSLRYKKSSVRLPEDGRVPAHGSVPAQGMADTAQEEIILGVVLSLAINQLDVLTSQDWRLMTSGTFRRNNADAEIASLNDCSGKESKAGVIGSVDDNVDQYTATASKRVNSN</sequence>
<name>A0ACD3A7M0_9AGAR</name>
<evidence type="ECO:0000313" key="1">
    <source>
        <dbReference type="EMBL" id="TFK61541.1"/>
    </source>
</evidence>